<proteinExistence type="predicted"/>
<evidence type="ECO:0008006" key="3">
    <source>
        <dbReference type="Google" id="ProtNLM"/>
    </source>
</evidence>
<name>A0A1H6F5Z5_9GAMM</name>
<protein>
    <recommendedName>
        <fullName evidence="3">Apea-like HEPN domain-containing protein</fullName>
    </recommendedName>
</protein>
<reference evidence="1 2" key="1">
    <citation type="submission" date="2016-10" db="EMBL/GenBank/DDBJ databases">
        <authorList>
            <person name="de Groot N.N."/>
        </authorList>
    </citation>
    <scope>NUCLEOTIDE SEQUENCE [LARGE SCALE GENOMIC DNA]</scope>
    <source>
        <strain evidence="1">MBHS1</strain>
    </source>
</reference>
<evidence type="ECO:0000313" key="1">
    <source>
        <dbReference type="EMBL" id="SEH04811.1"/>
    </source>
</evidence>
<organism evidence="1 2">
    <name type="scientific">Candidatus Venteria ishoeyi</name>
    <dbReference type="NCBI Taxonomy" id="1899563"/>
    <lineage>
        <taxon>Bacteria</taxon>
        <taxon>Pseudomonadati</taxon>
        <taxon>Pseudomonadota</taxon>
        <taxon>Gammaproteobacteria</taxon>
        <taxon>Thiotrichales</taxon>
        <taxon>Thiotrichaceae</taxon>
        <taxon>Venteria</taxon>
    </lineage>
</organism>
<sequence length="180" mass="20913">MASHTRVSFSGSEQKIDVIDQHYRNLKLSVNLYFSSANPQAELLFVGKSETELVEQLNDVSDENERLIALNILSALEAAFRIDYLQRCYKREKDNLSVAFREIHQQKGNKASLEDDIFDSWKEHGHVPDQVISDLKSAFKYRHWLAHGRYWTPKLGRRYDYFSVFSLGQLVINSFPLKGQ</sequence>
<dbReference type="RefSeq" id="WP_103918836.1">
    <property type="nucleotide sequence ID" value="NZ_FMSV02000121.1"/>
</dbReference>
<dbReference type="Proteomes" id="UP000236724">
    <property type="component" value="Unassembled WGS sequence"/>
</dbReference>
<dbReference type="AlphaFoldDB" id="A0A1H6F5Z5"/>
<dbReference type="OrthoDB" id="3078372at2"/>
<dbReference type="EMBL" id="FMSV02000121">
    <property type="protein sequence ID" value="SEH04811.1"/>
    <property type="molecule type" value="Genomic_DNA"/>
</dbReference>
<accession>A0A1H6F5Z5</accession>
<evidence type="ECO:0000313" key="2">
    <source>
        <dbReference type="Proteomes" id="UP000236724"/>
    </source>
</evidence>
<keyword evidence="2" id="KW-1185">Reference proteome</keyword>
<gene>
    <name evidence="1" type="ORF">MBHS_00663</name>
</gene>